<evidence type="ECO:0000256" key="1">
    <source>
        <dbReference type="SAM" id="SignalP"/>
    </source>
</evidence>
<keyword evidence="3" id="KW-1185">Reference proteome</keyword>
<evidence type="ECO:0000313" key="3">
    <source>
        <dbReference type="Proteomes" id="UP000293342"/>
    </source>
</evidence>
<dbReference type="Proteomes" id="UP000293342">
    <property type="component" value="Unassembled WGS sequence"/>
</dbReference>
<keyword evidence="1" id="KW-0732">Signal</keyword>
<feature type="chain" id="PRO_5039320261" description="Peptidase inhibitor family I36" evidence="1">
    <location>
        <begin position="21"/>
        <end position="148"/>
    </location>
</feature>
<comment type="caution">
    <text evidence="2">The sequence shown here is derived from an EMBL/GenBank/DDBJ whole genome shotgun (WGS) entry which is preliminary data.</text>
</comment>
<reference evidence="2 3" key="1">
    <citation type="submission" date="2019-02" db="EMBL/GenBank/DDBJ databases">
        <title>Kribbella capetownensis sp. nov. and Kribbella speibonae sp. nov., isolated from soil.</title>
        <authorList>
            <person name="Curtis S.M."/>
            <person name="Norton I."/>
            <person name="Everest G.J."/>
            <person name="Meyers P.R."/>
        </authorList>
    </citation>
    <scope>NUCLEOTIDE SEQUENCE [LARGE SCALE GENOMIC DNA]</scope>
    <source>
        <strain evidence="2 3">YM53</strain>
    </source>
</reference>
<protein>
    <recommendedName>
        <fullName evidence="4">Peptidase inhibitor family I36</fullName>
    </recommendedName>
</protein>
<gene>
    <name evidence="2" type="ORF">E0H75_22345</name>
</gene>
<dbReference type="EMBL" id="SJKD01000005">
    <property type="protein sequence ID" value="TCC47520.1"/>
    <property type="molecule type" value="Genomic_DNA"/>
</dbReference>
<dbReference type="AlphaFoldDB" id="A0A4R0JMD2"/>
<sequence length="148" mass="15652">MGIGKRTAALGLLASCLAVGATVTPADAVQKRPADEVVTAAAPTTSPAAAYRVYLPPGSGGGAGCDVGYACATVPYGKGYYWFKFYKYGTYTLHNWYGVGVTDNTQGFHAAMRILGANGREIGCEPPPVRDLYDWTPVYYIRLTAAPC</sequence>
<evidence type="ECO:0000313" key="2">
    <source>
        <dbReference type="EMBL" id="TCC47520.1"/>
    </source>
</evidence>
<name>A0A4R0JMD2_9ACTN</name>
<feature type="signal peptide" evidence="1">
    <location>
        <begin position="1"/>
        <end position="20"/>
    </location>
</feature>
<organism evidence="2 3">
    <name type="scientific">Kribbella capetownensis</name>
    <dbReference type="NCBI Taxonomy" id="1572659"/>
    <lineage>
        <taxon>Bacteria</taxon>
        <taxon>Bacillati</taxon>
        <taxon>Actinomycetota</taxon>
        <taxon>Actinomycetes</taxon>
        <taxon>Propionibacteriales</taxon>
        <taxon>Kribbellaceae</taxon>
        <taxon>Kribbella</taxon>
    </lineage>
</organism>
<evidence type="ECO:0008006" key="4">
    <source>
        <dbReference type="Google" id="ProtNLM"/>
    </source>
</evidence>
<proteinExistence type="predicted"/>
<dbReference type="OrthoDB" id="3541237at2"/>
<accession>A0A4R0JMD2</accession>
<dbReference type="RefSeq" id="WP_131515590.1">
    <property type="nucleotide sequence ID" value="NZ_SJKD01000005.1"/>
</dbReference>